<evidence type="ECO:0000313" key="1">
    <source>
        <dbReference type="EMBL" id="PRY55496.1"/>
    </source>
</evidence>
<evidence type="ECO:0000313" key="2">
    <source>
        <dbReference type="Proteomes" id="UP000238034"/>
    </source>
</evidence>
<protein>
    <submittedName>
        <fullName evidence="1">Uncharacterized protein DUF1905</fullName>
    </submittedName>
</protein>
<organism evidence="1 2">
    <name type="scientific">Arcticibacter pallidicorallinus</name>
    <dbReference type="NCBI Taxonomy" id="1259464"/>
    <lineage>
        <taxon>Bacteria</taxon>
        <taxon>Pseudomonadati</taxon>
        <taxon>Bacteroidota</taxon>
        <taxon>Sphingobacteriia</taxon>
        <taxon>Sphingobacteriales</taxon>
        <taxon>Sphingobacteriaceae</taxon>
        <taxon>Arcticibacter</taxon>
    </lineage>
</organism>
<name>A0A2T0UC31_9SPHI</name>
<dbReference type="SUPFAM" id="SSF141694">
    <property type="entry name" value="AF2212/PG0164-like"/>
    <property type="match status" value="1"/>
</dbReference>
<comment type="caution">
    <text evidence="1">The sequence shown here is derived from an EMBL/GenBank/DDBJ whole genome shotgun (WGS) entry which is preliminary data.</text>
</comment>
<dbReference type="Proteomes" id="UP000238034">
    <property type="component" value="Unassembled WGS sequence"/>
</dbReference>
<reference evidence="1 2" key="1">
    <citation type="submission" date="2018-03" db="EMBL/GenBank/DDBJ databases">
        <title>Genomic Encyclopedia of Type Strains, Phase III (KMG-III): the genomes of soil and plant-associated and newly described type strains.</title>
        <authorList>
            <person name="Whitman W."/>
        </authorList>
    </citation>
    <scope>NUCLEOTIDE SEQUENCE [LARGE SCALE GENOMIC DNA]</scope>
    <source>
        <strain evidence="1 2">CGMCC 1.9313</strain>
    </source>
</reference>
<keyword evidence="2" id="KW-1185">Reference proteome</keyword>
<dbReference type="OrthoDB" id="8246703at2"/>
<dbReference type="EMBL" id="PVTH01000001">
    <property type="protein sequence ID" value="PRY55496.1"/>
    <property type="molecule type" value="Genomic_DNA"/>
</dbReference>
<proteinExistence type="predicted"/>
<dbReference type="AlphaFoldDB" id="A0A2T0UC31"/>
<dbReference type="Gene3D" id="2.40.30.100">
    <property type="entry name" value="AF2212/PG0164-like"/>
    <property type="match status" value="1"/>
</dbReference>
<dbReference type="Pfam" id="PF08922">
    <property type="entry name" value="DUF1905"/>
    <property type="match status" value="1"/>
</dbReference>
<gene>
    <name evidence="1" type="ORF">B0I27_101468</name>
</gene>
<dbReference type="InterPro" id="IPR037079">
    <property type="entry name" value="AF2212/PG0164-like_sf"/>
</dbReference>
<accession>A0A2T0UC31</accession>
<dbReference type="InterPro" id="IPR015018">
    <property type="entry name" value="DUF1905"/>
</dbReference>
<sequence length="154" mass="17497">MKELLKNKKLVLQHVPGKGAWTYHLVIPDTKDIRGKWGVMKVSGTIDGHEIKDLNLAPLTGKDKRISINSKIRKAIGKKGGDEVIVTLYKTTDNHLTQEDDVKDCFKDADVYQKFKTLPDDEQEAMIKDILAAHDESKQEKMINKYIDHLSAKK</sequence>
<dbReference type="RefSeq" id="WP_106291243.1">
    <property type="nucleotide sequence ID" value="NZ_PVTH01000001.1"/>
</dbReference>